<feature type="region of interest" description="Disordered" evidence="1">
    <location>
        <begin position="23"/>
        <end position="60"/>
    </location>
</feature>
<comment type="caution">
    <text evidence="2">The sequence shown here is derived from an EMBL/GenBank/DDBJ whole genome shotgun (WGS) entry which is preliminary data.</text>
</comment>
<keyword evidence="3" id="KW-1185">Reference proteome</keyword>
<evidence type="ECO:0000313" key="3">
    <source>
        <dbReference type="Proteomes" id="UP000295008"/>
    </source>
</evidence>
<evidence type="ECO:0000313" key="2">
    <source>
        <dbReference type="EMBL" id="TCL76838.1"/>
    </source>
</evidence>
<dbReference type="Proteomes" id="UP000295008">
    <property type="component" value="Unassembled WGS sequence"/>
</dbReference>
<evidence type="ECO:0000256" key="1">
    <source>
        <dbReference type="SAM" id="MobiDB-lite"/>
    </source>
</evidence>
<proteinExistence type="predicted"/>
<feature type="compositionally biased region" description="Basic and acidic residues" evidence="1">
    <location>
        <begin position="36"/>
        <end position="46"/>
    </location>
</feature>
<dbReference type="EMBL" id="SLUN01000001">
    <property type="protein sequence ID" value="TCL76838.1"/>
    <property type="molecule type" value="Genomic_DNA"/>
</dbReference>
<accession>A0A4R1SBH3</accession>
<reference evidence="2 3" key="1">
    <citation type="submission" date="2019-03" db="EMBL/GenBank/DDBJ databases">
        <title>Genomic Encyclopedia of Type Strains, Phase IV (KMG-IV): sequencing the most valuable type-strain genomes for metagenomic binning, comparative biology and taxonomic classification.</title>
        <authorList>
            <person name="Goeker M."/>
        </authorList>
    </citation>
    <scope>NUCLEOTIDE SEQUENCE [LARGE SCALE GENOMIC DNA]</scope>
    <source>
        <strain evidence="2 3">LX-B</strain>
    </source>
</reference>
<gene>
    <name evidence="2" type="ORF">EDC14_1001121</name>
</gene>
<protein>
    <submittedName>
        <fullName evidence="2">Uncharacterized protein</fullName>
    </submittedName>
</protein>
<organism evidence="2 3">
    <name type="scientific">Hydrogenispora ethanolica</name>
    <dbReference type="NCBI Taxonomy" id="1082276"/>
    <lineage>
        <taxon>Bacteria</taxon>
        <taxon>Bacillati</taxon>
        <taxon>Bacillota</taxon>
        <taxon>Hydrogenispora</taxon>
    </lineage>
</organism>
<sequence length="60" mass="6515">MLPSLLNFKLLPFEAALTPAQKNCADPLPSRAGRGFWERIGEDNGLRHPSPGSGREKGRG</sequence>
<name>A0A4R1SBH3_HYDET</name>
<dbReference type="AlphaFoldDB" id="A0A4R1SBH3"/>